<dbReference type="PROSITE" id="PS51038">
    <property type="entry name" value="BAH"/>
    <property type="match status" value="1"/>
</dbReference>
<dbReference type="Gene3D" id="2.30.30.490">
    <property type="match status" value="1"/>
</dbReference>
<dbReference type="SMART" id="SM00439">
    <property type="entry name" value="BAH"/>
    <property type="match status" value="1"/>
</dbReference>
<feature type="compositionally biased region" description="Basic and acidic residues" evidence="1">
    <location>
        <begin position="855"/>
        <end position="865"/>
    </location>
</feature>
<dbReference type="Proteomes" id="UP001318040">
    <property type="component" value="Chromosome 26"/>
</dbReference>
<dbReference type="RefSeq" id="XP_032817107.1">
    <property type="nucleotide sequence ID" value="XM_032961216.1"/>
</dbReference>
<evidence type="ECO:0000256" key="1">
    <source>
        <dbReference type="SAM" id="MobiDB-lite"/>
    </source>
</evidence>
<protein>
    <submittedName>
        <fullName evidence="4">Trinucleotide repeat-containing gene 18 protein-like</fullName>
    </submittedName>
</protein>
<feature type="compositionally biased region" description="Basic residues" evidence="1">
    <location>
        <begin position="245"/>
        <end position="259"/>
    </location>
</feature>
<dbReference type="CDD" id="cd04714">
    <property type="entry name" value="BAH_BAHCC1"/>
    <property type="match status" value="1"/>
</dbReference>
<dbReference type="InterPro" id="IPR001025">
    <property type="entry name" value="BAH_dom"/>
</dbReference>
<feature type="compositionally biased region" description="Gly residues" evidence="1">
    <location>
        <begin position="390"/>
        <end position="409"/>
    </location>
</feature>
<name>A0AAJ7TFW3_PETMA</name>
<evidence type="ECO:0000259" key="2">
    <source>
        <dbReference type="PROSITE" id="PS51038"/>
    </source>
</evidence>
<sequence>MEDELLHPGTVRAIQPPDIYGVVVDGERGNRPHVYPLEQLLQEAILDVKPPSRQLLPEGARVCAYWNPKCPFLYPGTVVRGTPRACDSSSLIAIEFDDGDTGKIAITDVRLLPPAYTVTCTEPAPALLLHGRDPRRARRVGTGEGAMDGAHPSSTGSAAAHSGTKGKARGGKTARAVVKAGKRVKPPRKDALPADLLVAMAADTDLSEDDDDDDDDDDVITGNIDEKPASRLGPSAQQQPPLALKPHRPRQPARTRSAKPKAAGPFAGRADAPAPKPKRPTSKAASANPVGLGQPQQQQQQQHQQQQQRQAPAATHAIASPTSSTSTTPQGSSMFSLASFTRSADGAEGSCGNPFLSYLPSPGAQQPRPAARSKDGGVPAPSPVKAGSATAGGAGGSGGSAANGGGASGTGNKRKAEQEVLIKLDQEGVIFPKNKKTKALMMQEGRKLAAGDLGRSGSGGGGGGNGAPAGQVAPALAFSGSGGAGTKAGTGPVGSPLTPSVTPLPSEIPAKSVRVALPKLPAGAAVYGFGKYGGGSGGADDERAAQAQGAAAAAAAASSSSSSASTSSSRARTEGRAFSESESGGRSESSESSSDSDTDDGGVRAVAAATTSSSSAAAATTAAVTPVTAATSSVTSATAATRARTEPSAMAAAAAPFASRSNTSSSTSSNTSSSSASNSSSSSTSTSSSTSSSSSSSSSSEGDDSSYSSGSDSPSEGEEMEEEEEEDGDDDVDLDDVDDEDDDDDEDEEDDDDDDDGGRGEVGPALSQPQGSARQMADANSTPGGGGGGGGGPTSSGGGGGGGGGGGADEVGAAATSTIAAKSKPKTGGARQRGVSRREGRASGGPANRESPGGGRRERLPSVENRPKIAAFLPVRQLWKWSGKPTQRRGVKGKARKLFYKAVVRGKETIRLGDCAVFLSAGRPNLPYVGRIENMWESWGSHMVVRVKWFYHPEETRMGKKPADGKRALYQSEHADENDVQTISHRCQVVSLCQYEQMTRGSKRHQRDDDLYYLAGSYDPTAGVLLDTRGLPILC</sequence>
<dbReference type="KEGG" id="pmrn:116946220"/>
<feature type="compositionally biased region" description="Low complexity" evidence="1">
    <location>
        <begin position="545"/>
        <end position="570"/>
    </location>
</feature>
<feature type="compositionally biased region" description="Gly residues" evidence="1">
    <location>
        <begin position="783"/>
        <end position="809"/>
    </location>
</feature>
<feature type="compositionally biased region" description="Low complexity" evidence="1">
    <location>
        <begin position="603"/>
        <end position="714"/>
    </location>
</feature>
<feature type="region of interest" description="Disordered" evidence="1">
    <location>
        <begin position="130"/>
        <end position="192"/>
    </location>
</feature>
<organism evidence="3 4">
    <name type="scientific">Petromyzon marinus</name>
    <name type="common">Sea lamprey</name>
    <dbReference type="NCBI Taxonomy" id="7757"/>
    <lineage>
        <taxon>Eukaryota</taxon>
        <taxon>Metazoa</taxon>
        <taxon>Chordata</taxon>
        <taxon>Craniata</taxon>
        <taxon>Vertebrata</taxon>
        <taxon>Cyclostomata</taxon>
        <taxon>Hyperoartia</taxon>
        <taxon>Petromyzontiformes</taxon>
        <taxon>Petromyzontidae</taxon>
        <taxon>Petromyzon</taxon>
    </lineage>
</organism>
<feature type="region of interest" description="Disordered" evidence="1">
    <location>
        <begin position="204"/>
        <end position="333"/>
    </location>
</feature>
<feature type="compositionally biased region" description="Low complexity" evidence="1">
    <location>
        <begin position="294"/>
        <end position="333"/>
    </location>
</feature>
<dbReference type="InterPro" id="IPR056841">
    <property type="entry name" value="TNRC18_BAHCC1-like_SH3"/>
</dbReference>
<dbReference type="AlphaFoldDB" id="A0AAJ7TFW3"/>
<feature type="region of interest" description="Disordered" evidence="1">
    <location>
        <begin position="356"/>
        <end position="414"/>
    </location>
</feature>
<dbReference type="Pfam" id="PF01426">
    <property type="entry name" value="BAH"/>
    <property type="match status" value="1"/>
</dbReference>
<feature type="compositionally biased region" description="Low complexity" evidence="1">
    <location>
        <begin position="149"/>
        <end position="163"/>
    </location>
</feature>
<feature type="compositionally biased region" description="Polar residues" evidence="1">
    <location>
        <begin position="767"/>
        <end position="781"/>
    </location>
</feature>
<proteinExistence type="predicted"/>
<evidence type="ECO:0000313" key="4">
    <source>
        <dbReference type="RefSeq" id="XP_032817107.1"/>
    </source>
</evidence>
<dbReference type="Pfam" id="PF21744">
    <property type="entry name" value="BAHCC1-like_Tudor"/>
    <property type="match status" value="1"/>
</dbReference>
<feature type="compositionally biased region" description="Acidic residues" evidence="1">
    <location>
        <begin position="715"/>
        <end position="756"/>
    </location>
</feature>
<dbReference type="InterPro" id="IPR043151">
    <property type="entry name" value="BAH_sf"/>
</dbReference>
<feature type="compositionally biased region" description="Low complexity" evidence="1">
    <location>
        <begin position="813"/>
        <end position="822"/>
    </location>
</feature>
<dbReference type="Pfam" id="PF24912">
    <property type="entry name" value="SH3_TNRC18"/>
    <property type="match status" value="1"/>
</dbReference>
<dbReference type="InterPro" id="IPR052429">
    <property type="entry name" value="BAH_domain_protein"/>
</dbReference>
<dbReference type="PANTHER" id="PTHR12505:SF24">
    <property type="entry name" value="PROTEIN WINGED EYE"/>
    <property type="match status" value="1"/>
</dbReference>
<gene>
    <name evidence="4" type="primary">LOC116946220</name>
</gene>
<feature type="domain" description="BAH" evidence="2">
    <location>
        <begin position="908"/>
        <end position="1029"/>
    </location>
</feature>
<feature type="region of interest" description="Disordered" evidence="1">
    <location>
        <begin position="535"/>
        <end position="865"/>
    </location>
</feature>
<dbReference type="GO" id="GO:0003682">
    <property type="term" value="F:chromatin binding"/>
    <property type="evidence" value="ECO:0007669"/>
    <property type="project" value="InterPro"/>
</dbReference>
<feature type="compositionally biased region" description="Acidic residues" evidence="1">
    <location>
        <begin position="205"/>
        <end position="219"/>
    </location>
</feature>
<dbReference type="Gene3D" id="2.30.30.140">
    <property type="match status" value="1"/>
</dbReference>
<accession>A0AAJ7TFW3</accession>
<reference evidence="4" key="1">
    <citation type="submission" date="2025-08" db="UniProtKB">
        <authorList>
            <consortium name="RefSeq"/>
        </authorList>
    </citation>
    <scope>IDENTIFICATION</scope>
    <source>
        <tissue evidence="4">Sperm</tissue>
    </source>
</reference>
<dbReference type="PANTHER" id="PTHR12505">
    <property type="entry name" value="PHD FINGER TRANSCRIPTION FACTOR"/>
    <property type="match status" value="1"/>
</dbReference>
<evidence type="ECO:0000313" key="3">
    <source>
        <dbReference type="Proteomes" id="UP001318040"/>
    </source>
</evidence>
<keyword evidence="3" id="KW-1185">Reference proteome</keyword>
<feature type="compositionally biased region" description="Basic and acidic residues" evidence="1">
    <location>
        <begin position="571"/>
        <end position="589"/>
    </location>
</feature>
<dbReference type="InterPro" id="IPR048924">
    <property type="entry name" value="BAHCC1-like_Tudor"/>
</dbReference>